<accession>I3CB27</accession>
<dbReference type="EMBL" id="JH651379">
    <property type="protein sequence ID" value="EIJ40820.1"/>
    <property type="molecule type" value="Genomic_DNA"/>
</dbReference>
<protein>
    <recommendedName>
        <fullName evidence="12">DAGKc domain-containing protein</fullName>
    </recommendedName>
</protein>
<dbReference type="InterPro" id="IPR050187">
    <property type="entry name" value="Lipid_Phosphate_FormReg"/>
</dbReference>
<evidence type="ECO:0000256" key="11">
    <source>
        <dbReference type="ARBA" id="ARBA00023264"/>
    </source>
</evidence>
<dbReference type="NCBIfam" id="TIGR00147">
    <property type="entry name" value="YegS/Rv2252/BmrU family lipid kinase"/>
    <property type="match status" value="1"/>
</dbReference>
<dbReference type="Gene3D" id="3.40.50.10330">
    <property type="entry name" value="Probable inorganic polyphosphate/atp-NAD kinase, domain 1"/>
    <property type="match status" value="1"/>
</dbReference>
<evidence type="ECO:0000256" key="8">
    <source>
        <dbReference type="ARBA" id="ARBA00022842"/>
    </source>
</evidence>
<evidence type="ECO:0000256" key="3">
    <source>
        <dbReference type="ARBA" id="ARBA00022679"/>
    </source>
</evidence>
<dbReference type="GO" id="GO:0016301">
    <property type="term" value="F:kinase activity"/>
    <property type="evidence" value="ECO:0007669"/>
    <property type="project" value="UniProtKB-KW"/>
</dbReference>
<dbReference type="PANTHER" id="PTHR12358:SF106">
    <property type="entry name" value="LIPID KINASE YEGS"/>
    <property type="match status" value="1"/>
</dbReference>
<dbReference type="Pfam" id="PF00781">
    <property type="entry name" value="DAGK_cat"/>
    <property type="match status" value="1"/>
</dbReference>
<dbReference type="GO" id="GO:0005886">
    <property type="term" value="C:plasma membrane"/>
    <property type="evidence" value="ECO:0007669"/>
    <property type="project" value="TreeGrafter"/>
</dbReference>
<dbReference type="GO" id="GO:0005524">
    <property type="term" value="F:ATP binding"/>
    <property type="evidence" value="ECO:0007669"/>
    <property type="project" value="UniProtKB-KW"/>
</dbReference>
<dbReference type="PANTHER" id="PTHR12358">
    <property type="entry name" value="SPHINGOSINE KINASE"/>
    <property type="match status" value="1"/>
</dbReference>
<dbReference type="PROSITE" id="PS50146">
    <property type="entry name" value="DAGK"/>
    <property type="match status" value="1"/>
</dbReference>
<evidence type="ECO:0000256" key="1">
    <source>
        <dbReference type="ARBA" id="ARBA00001946"/>
    </source>
</evidence>
<keyword evidence="2" id="KW-0444">Lipid biosynthesis</keyword>
<evidence type="ECO:0000313" key="13">
    <source>
        <dbReference type="EMBL" id="EIJ40820.1"/>
    </source>
</evidence>
<dbReference type="InterPro" id="IPR016064">
    <property type="entry name" value="NAD/diacylglycerol_kinase_sf"/>
</dbReference>
<evidence type="ECO:0000259" key="12">
    <source>
        <dbReference type="PROSITE" id="PS50146"/>
    </source>
</evidence>
<keyword evidence="14" id="KW-1185">Reference proteome</keyword>
<evidence type="ECO:0000256" key="7">
    <source>
        <dbReference type="ARBA" id="ARBA00022840"/>
    </source>
</evidence>
<dbReference type="HOGENOM" id="CLU_045532_1_2_10"/>
<dbReference type="STRING" id="926559.JoomaDRAFT_3892"/>
<name>I3CB27_9FLAO</name>
<evidence type="ECO:0000256" key="10">
    <source>
        <dbReference type="ARBA" id="ARBA00023209"/>
    </source>
</evidence>
<evidence type="ECO:0000256" key="6">
    <source>
        <dbReference type="ARBA" id="ARBA00022777"/>
    </source>
</evidence>
<reference evidence="13 14" key="1">
    <citation type="submission" date="2012-02" db="EMBL/GenBank/DDBJ databases">
        <title>Improved High-Quality Draft genome of Joostella marina DSM 19592.</title>
        <authorList>
            <consortium name="US DOE Joint Genome Institute (JGI-PGF)"/>
            <person name="Lucas S."/>
            <person name="Copeland A."/>
            <person name="Lapidus A."/>
            <person name="Bruce D."/>
            <person name="Goodwin L."/>
            <person name="Pitluck S."/>
            <person name="Peters L."/>
            <person name="Chertkov O."/>
            <person name="Ovchinnikova G."/>
            <person name="Kyrpides N."/>
            <person name="Mavromatis K."/>
            <person name="Detter J.C."/>
            <person name="Han C."/>
            <person name="Land M."/>
            <person name="Hauser L."/>
            <person name="Markowitz V."/>
            <person name="Cheng J.-F."/>
            <person name="Hugenholtz P."/>
            <person name="Woyke T."/>
            <person name="Wu D."/>
            <person name="Tindall B."/>
            <person name="Brambilla E."/>
            <person name="Klenk H.-P."/>
            <person name="Eisen J.A."/>
        </authorList>
    </citation>
    <scope>NUCLEOTIDE SEQUENCE [LARGE SCALE GENOMIC DNA]</scope>
    <source>
        <strain evidence="13 14">DSM 19592</strain>
    </source>
</reference>
<keyword evidence="8" id="KW-0460">Magnesium</keyword>
<dbReference type="InterPro" id="IPR005218">
    <property type="entry name" value="Diacylglycerol/lipid_kinase"/>
</dbReference>
<dbReference type="InterPro" id="IPR001206">
    <property type="entry name" value="Diacylglycerol_kinase_cat_dom"/>
</dbReference>
<keyword evidence="7" id="KW-0067">ATP-binding</keyword>
<keyword evidence="5" id="KW-0547">Nucleotide-binding</keyword>
<dbReference type="InterPro" id="IPR045540">
    <property type="entry name" value="YegS/DAGK_C"/>
</dbReference>
<evidence type="ECO:0000256" key="9">
    <source>
        <dbReference type="ARBA" id="ARBA00023098"/>
    </source>
</evidence>
<dbReference type="AlphaFoldDB" id="I3CB27"/>
<dbReference type="SUPFAM" id="SSF111331">
    <property type="entry name" value="NAD kinase/diacylglycerol kinase-like"/>
    <property type="match status" value="1"/>
</dbReference>
<keyword evidence="3" id="KW-0808">Transferase</keyword>
<comment type="cofactor">
    <cofactor evidence="1">
        <name>Mg(2+)</name>
        <dbReference type="ChEBI" id="CHEBI:18420"/>
    </cofactor>
</comment>
<organism evidence="13 14">
    <name type="scientific">Galbibacter orientalis DSM 19592</name>
    <dbReference type="NCBI Taxonomy" id="926559"/>
    <lineage>
        <taxon>Bacteria</taxon>
        <taxon>Pseudomonadati</taxon>
        <taxon>Bacteroidota</taxon>
        <taxon>Flavobacteriia</taxon>
        <taxon>Flavobacteriales</taxon>
        <taxon>Flavobacteriaceae</taxon>
        <taxon>Galbibacter</taxon>
    </lineage>
</organism>
<dbReference type="Pfam" id="PF19279">
    <property type="entry name" value="YegS_C"/>
    <property type="match status" value="1"/>
</dbReference>
<evidence type="ECO:0000313" key="14">
    <source>
        <dbReference type="Proteomes" id="UP000004690"/>
    </source>
</evidence>
<keyword evidence="9" id="KW-0443">Lipid metabolism</keyword>
<feature type="domain" description="DAGKc" evidence="12">
    <location>
        <begin position="2"/>
        <end position="132"/>
    </location>
</feature>
<keyword evidence="10" id="KW-0594">Phospholipid biosynthesis</keyword>
<dbReference type="eggNOG" id="COG1597">
    <property type="taxonomic scope" value="Bacteria"/>
</dbReference>
<keyword evidence="11" id="KW-1208">Phospholipid metabolism</keyword>
<dbReference type="Proteomes" id="UP000004690">
    <property type="component" value="Unassembled WGS sequence"/>
</dbReference>
<keyword evidence="4" id="KW-0479">Metal-binding</keyword>
<dbReference type="OrthoDB" id="9786026at2"/>
<dbReference type="GO" id="GO:0046872">
    <property type="term" value="F:metal ion binding"/>
    <property type="evidence" value="ECO:0007669"/>
    <property type="project" value="UniProtKB-KW"/>
</dbReference>
<dbReference type="InterPro" id="IPR017438">
    <property type="entry name" value="ATP-NAD_kinase_N"/>
</dbReference>
<evidence type="ECO:0000256" key="4">
    <source>
        <dbReference type="ARBA" id="ARBA00022723"/>
    </source>
</evidence>
<dbReference type="Gene3D" id="2.60.200.40">
    <property type="match status" value="1"/>
</dbReference>
<keyword evidence="6" id="KW-0418">Kinase</keyword>
<sequence length="290" mass="31814">MTHIPAILLIVNPISGDIDKDILIQKVEKQVLNEGKNLLIYKTSGKHDIQEITSILKENSPQRVLVAGGDGTIKLCVEALQKFDIPLGIIPAGSANGLAVDLGIPTDLNNAIDLALNKNAKPMDILKINGETAIHISDIGINASLVKNYDKSNIRGKLGYALQSIPTLIDFKETFRFKIVANGTIKEGHAMMIAIANSQKYGNGAVINPKGKLDDGKFEVLIFKSLQMGKILQTIFNEIPFDEDFVEMIATDVVEITTKEAIPFQIDGEYIEKTKKIEAKIFSKQAQIIY</sequence>
<dbReference type="GO" id="GO:0008654">
    <property type="term" value="P:phospholipid biosynthetic process"/>
    <property type="evidence" value="ECO:0007669"/>
    <property type="project" value="UniProtKB-KW"/>
</dbReference>
<proteinExistence type="predicted"/>
<dbReference type="SMART" id="SM00046">
    <property type="entry name" value="DAGKc"/>
    <property type="match status" value="1"/>
</dbReference>
<dbReference type="RefSeq" id="WP_008615411.1">
    <property type="nucleotide sequence ID" value="NZ_JH651379.1"/>
</dbReference>
<evidence type="ECO:0000256" key="2">
    <source>
        <dbReference type="ARBA" id="ARBA00022516"/>
    </source>
</evidence>
<evidence type="ECO:0000256" key="5">
    <source>
        <dbReference type="ARBA" id="ARBA00022741"/>
    </source>
</evidence>
<gene>
    <name evidence="13" type="ORF">JoomaDRAFT_3892</name>
</gene>